<dbReference type="InterPro" id="IPR041881">
    <property type="entry name" value="PqqD_sf"/>
</dbReference>
<name>A0A660CEH7_9PSEU</name>
<evidence type="ECO:0000313" key="1">
    <source>
        <dbReference type="EMBL" id="TWH19295.1"/>
    </source>
</evidence>
<organism evidence="1 2">
    <name type="scientific">Prauserella rugosa</name>
    <dbReference type="NCBI Taxonomy" id="43354"/>
    <lineage>
        <taxon>Bacteria</taxon>
        <taxon>Bacillati</taxon>
        <taxon>Actinomycetota</taxon>
        <taxon>Actinomycetes</taxon>
        <taxon>Pseudonocardiales</taxon>
        <taxon>Pseudonocardiaceae</taxon>
        <taxon>Prauserella</taxon>
    </lineage>
</organism>
<accession>A0A660CEH7</accession>
<proteinExistence type="predicted"/>
<protein>
    <submittedName>
        <fullName evidence="1">Coenzyme PQQ synthesis protein D (PqqD)</fullName>
    </submittedName>
</protein>
<keyword evidence="2" id="KW-1185">Reference proteome</keyword>
<dbReference type="OrthoDB" id="5195143at2"/>
<dbReference type="AlphaFoldDB" id="A0A660CEH7"/>
<dbReference type="Pfam" id="PF05402">
    <property type="entry name" value="PqqD"/>
    <property type="match status" value="1"/>
</dbReference>
<dbReference type="Proteomes" id="UP000317303">
    <property type="component" value="Unassembled WGS sequence"/>
</dbReference>
<gene>
    <name evidence="1" type="ORF">JD82_01118</name>
</gene>
<dbReference type="Gene3D" id="1.10.10.1150">
    <property type="entry name" value="Coenzyme PQQ synthesis protein D (PqqD)"/>
    <property type="match status" value="1"/>
</dbReference>
<dbReference type="EMBL" id="VLJV01000001">
    <property type="protein sequence ID" value="TWH19295.1"/>
    <property type="molecule type" value="Genomic_DNA"/>
</dbReference>
<dbReference type="InterPro" id="IPR008792">
    <property type="entry name" value="PQQD"/>
</dbReference>
<dbReference type="NCBIfam" id="NF033530">
    <property type="entry name" value="lasso_PqqD_Strm"/>
    <property type="match status" value="1"/>
</dbReference>
<comment type="caution">
    <text evidence="1">The sequence shown here is derived from an EMBL/GenBank/DDBJ whole genome shotgun (WGS) entry which is preliminary data.</text>
</comment>
<sequence length="85" mass="9290">MALRLRPGVSITDTDYGQVLLDEQHGEYFQLNPTGALVASGLLAHHTPHQIAAELAREYEVTVEQAEADVTALIEALRREGLIVP</sequence>
<reference evidence="1 2" key="1">
    <citation type="submission" date="2019-07" db="EMBL/GenBank/DDBJ databases">
        <title>R&amp;d 2014.</title>
        <authorList>
            <person name="Klenk H.-P."/>
        </authorList>
    </citation>
    <scope>NUCLEOTIDE SEQUENCE [LARGE SCALE GENOMIC DNA]</scope>
    <source>
        <strain evidence="1 2">DSM 43194</strain>
    </source>
</reference>
<evidence type="ECO:0000313" key="2">
    <source>
        <dbReference type="Proteomes" id="UP000317303"/>
    </source>
</evidence>